<keyword evidence="1" id="KW-1133">Transmembrane helix</keyword>
<feature type="transmembrane region" description="Helical" evidence="1">
    <location>
        <begin position="7"/>
        <end position="25"/>
    </location>
</feature>
<feature type="transmembrane region" description="Helical" evidence="1">
    <location>
        <begin position="92"/>
        <end position="111"/>
    </location>
</feature>
<dbReference type="EMBL" id="JAJJMO010000001">
    <property type="protein sequence ID" value="MCC9070370.1"/>
    <property type="molecule type" value="Genomic_DNA"/>
</dbReference>
<evidence type="ECO:0000313" key="3">
    <source>
        <dbReference type="Proteomes" id="UP001430919"/>
    </source>
</evidence>
<name>A0ABS8MNN4_9FLAO</name>
<reference evidence="2" key="1">
    <citation type="submission" date="2021-11" db="EMBL/GenBank/DDBJ databases">
        <title>Description of novel Flavobacterium species.</title>
        <authorList>
            <person name="Saticioglu I.B."/>
            <person name="Ay H."/>
            <person name="Altun S."/>
            <person name="Duman M."/>
        </authorList>
    </citation>
    <scope>NUCLEOTIDE SEQUENCE</scope>
    <source>
        <strain evidence="2">F-65</strain>
    </source>
</reference>
<evidence type="ECO:0000256" key="1">
    <source>
        <dbReference type="SAM" id="Phobius"/>
    </source>
</evidence>
<keyword evidence="1" id="KW-0812">Transmembrane</keyword>
<protein>
    <submittedName>
        <fullName evidence="2">DoxX family protein</fullName>
    </submittedName>
</protein>
<evidence type="ECO:0000313" key="2">
    <source>
        <dbReference type="EMBL" id="MCC9070370.1"/>
    </source>
</evidence>
<dbReference type="Proteomes" id="UP001430919">
    <property type="component" value="Unassembled WGS sequence"/>
</dbReference>
<sequence>MKNTQQFAQIFLRLALGIGFILPVMDRLGMLGAAGEPNVGWGNWANFVDYTNSLMPYLNHDVTNVMAIIATLAEIVFGILLIIGFKIKTTAYGSFLLTLSFALSMLIFAGYRAPFNYSVFTASAASLLLASIPFYNWSIDKLIASKK</sequence>
<feature type="transmembrane region" description="Helical" evidence="1">
    <location>
        <begin position="117"/>
        <end position="137"/>
    </location>
</feature>
<gene>
    <name evidence="2" type="ORF">LNQ49_01970</name>
</gene>
<keyword evidence="1" id="KW-0472">Membrane</keyword>
<proteinExistence type="predicted"/>
<accession>A0ABS8MNN4</accession>
<comment type="caution">
    <text evidence="2">The sequence shown here is derived from an EMBL/GenBank/DDBJ whole genome shotgun (WGS) entry which is preliminary data.</text>
</comment>
<organism evidence="2 3">
    <name type="scientific">Flavobacterium pisciphilum</name>
    <dbReference type="NCBI Taxonomy" id="2893755"/>
    <lineage>
        <taxon>Bacteria</taxon>
        <taxon>Pseudomonadati</taxon>
        <taxon>Bacteroidota</taxon>
        <taxon>Flavobacteriia</taxon>
        <taxon>Flavobacteriales</taxon>
        <taxon>Flavobacteriaceae</taxon>
        <taxon>Flavobacterium</taxon>
    </lineage>
</organism>
<keyword evidence="3" id="KW-1185">Reference proteome</keyword>
<dbReference type="RefSeq" id="WP_229987105.1">
    <property type="nucleotide sequence ID" value="NZ_JAJJMO010000001.1"/>
</dbReference>
<feature type="transmembrane region" description="Helical" evidence="1">
    <location>
        <begin position="65"/>
        <end position="85"/>
    </location>
</feature>